<dbReference type="PANTHER" id="PTHR10204">
    <property type="entry name" value="NAD P H OXIDOREDUCTASE-RELATED"/>
    <property type="match status" value="1"/>
</dbReference>
<accession>A0A9X2EQL1</accession>
<dbReference type="EMBL" id="JALBWM010000067">
    <property type="protein sequence ID" value="MCO1335525.1"/>
    <property type="molecule type" value="Genomic_DNA"/>
</dbReference>
<keyword evidence="5" id="KW-1185">Reference proteome</keyword>
<evidence type="ECO:0000313" key="5">
    <source>
        <dbReference type="Proteomes" id="UP001139028"/>
    </source>
</evidence>
<dbReference type="GO" id="GO:0003955">
    <property type="term" value="F:NAD(P)H dehydrogenase (quinone) activity"/>
    <property type="evidence" value="ECO:0007669"/>
    <property type="project" value="TreeGrafter"/>
</dbReference>
<evidence type="ECO:0000259" key="3">
    <source>
        <dbReference type="Pfam" id="PF02525"/>
    </source>
</evidence>
<dbReference type="InterPro" id="IPR003680">
    <property type="entry name" value="Flavodoxin_fold"/>
</dbReference>
<keyword evidence="2" id="KW-0560">Oxidoreductase</keyword>
<dbReference type="Gene3D" id="3.40.50.360">
    <property type="match status" value="1"/>
</dbReference>
<proteinExistence type="inferred from homology"/>
<evidence type="ECO:0000256" key="2">
    <source>
        <dbReference type="ARBA" id="ARBA00023002"/>
    </source>
</evidence>
<organism evidence="4 5">
    <name type="scientific">Microbulbifer okhotskensis</name>
    <dbReference type="NCBI Taxonomy" id="2926617"/>
    <lineage>
        <taxon>Bacteria</taxon>
        <taxon>Pseudomonadati</taxon>
        <taxon>Pseudomonadota</taxon>
        <taxon>Gammaproteobacteria</taxon>
        <taxon>Cellvibrionales</taxon>
        <taxon>Microbulbiferaceae</taxon>
        <taxon>Microbulbifer</taxon>
    </lineage>
</organism>
<feature type="domain" description="Flavodoxin-like fold" evidence="3">
    <location>
        <begin position="3"/>
        <end position="184"/>
    </location>
</feature>
<dbReference type="InterPro" id="IPR029039">
    <property type="entry name" value="Flavoprotein-like_sf"/>
</dbReference>
<dbReference type="AlphaFoldDB" id="A0A9X2EQL1"/>
<dbReference type="InterPro" id="IPR051545">
    <property type="entry name" value="NAD(P)H_dehydrogenase_qn"/>
</dbReference>
<comment type="similarity">
    <text evidence="1">Belongs to the NAD(P)H dehydrogenase (quinone) family.</text>
</comment>
<sequence length="191" mass="21337">MMKKILLINGNPKSESLSSLLSDTYEIEARENAAVQRFNLEEMNFNPSLDCGYDGVLKLEPCLSDLKDALLWANHIVIVSPIWWGGLPGKLKGLIDRVFLPGVTFKFEGDSPVPSQFLQGKTARIILTMDAPSGMLEEQSRSVLEQLDRFTLQYCGVEKAEYNLLGPVISAQEEQLSSWIRAIKELGSDCR</sequence>
<evidence type="ECO:0000256" key="1">
    <source>
        <dbReference type="ARBA" id="ARBA00006252"/>
    </source>
</evidence>
<reference evidence="4" key="1">
    <citation type="journal article" date="2022" name="Arch. Microbiol.">
        <title>Microbulbifer okhotskensis sp. nov., isolated from a deep bottom sediment of the Okhotsk Sea.</title>
        <authorList>
            <person name="Romanenko L."/>
            <person name="Kurilenko V."/>
            <person name="Otstavnykh N."/>
            <person name="Velansky P."/>
            <person name="Isaeva M."/>
            <person name="Mikhailov V."/>
        </authorList>
    </citation>
    <scope>NUCLEOTIDE SEQUENCE</scope>
    <source>
        <strain evidence="4">OS29</strain>
    </source>
</reference>
<dbReference type="Proteomes" id="UP001139028">
    <property type="component" value="Unassembled WGS sequence"/>
</dbReference>
<dbReference type="GO" id="GO:0005829">
    <property type="term" value="C:cytosol"/>
    <property type="evidence" value="ECO:0007669"/>
    <property type="project" value="TreeGrafter"/>
</dbReference>
<protein>
    <submittedName>
        <fullName evidence="4">NAD(P)H-dependent oxidoreductase</fullName>
    </submittedName>
</protein>
<comment type="caution">
    <text evidence="4">The sequence shown here is derived from an EMBL/GenBank/DDBJ whole genome shotgun (WGS) entry which is preliminary data.</text>
</comment>
<name>A0A9X2EQL1_9GAMM</name>
<dbReference type="RefSeq" id="WP_252470267.1">
    <property type="nucleotide sequence ID" value="NZ_JALBWM010000067.1"/>
</dbReference>
<dbReference type="PANTHER" id="PTHR10204:SF34">
    <property type="entry name" value="NAD(P)H DEHYDROGENASE [QUINONE] 1 ISOFORM 1"/>
    <property type="match status" value="1"/>
</dbReference>
<dbReference type="SUPFAM" id="SSF52218">
    <property type="entry name" value="Flavoproteins"/>
    <property type="match status" value="1"/>
</dbReference>
<dbReference type="Pfam" id="PF02525">
    <property type="entry name" value="Flavodoxin_2"/>
    <property type="match status" value="1"/>
</dbReference>
<gene>
    <name evidence="4" type="ORF">MO867_14390</name>
</gene>
<evidence type="ECO:0000313" key="4">
    <source>
        <dbReference type="EMBL" id="MCO1335525.1"/>
    </source>
</evidence>